<proteinExistence type="predicted"/>
<organism evidence="2 3">
    <name type="scientific">Trifolium medium</name>
    <dbReference type="NCBI Taxonomy" id="97028"/>
    <lineage>
        <taxon>Eukaryota</taxon>
        <taxon>Viridiplantae</taxon>
        <taxon>Streptophyta</taxon>
        <taxon>Embryophyta</taxon>
        <taxon>Tracheophyta</taxon>
        <taxon>Spermatophyta</taxon>
        <taxon>Magnoliopsida</taxon>
        <taxon>eudicotyledons</taxon>
        <taxon>Gunneridae</taxon>
        <taxon>Pentapetalae</taxon>
        <taxon>rosids</taxon>
        <taxon>fabids</taxon>
        <taxon>Fabales</taxon>
        <taxon>Fabaceae</taxon>
        <taxon>Papilionoideae</taxon>
        <taxon>50 kb inversion clade</taxon>
        <taxon>NPAAA clade</taxon>
        <taxon>Hologalegina</taxon>
        <taxon>IRL clade</taxon>
        <taxon>Trifolieae</taxon>
        <taxon>Trifolium</taxon>
    </lineage>
</organism>
<feature type="non-terminal residue" evidence="2">
    <location>
        <position position="77"/>
    </location>
</feature>
<evidence type="ECO:0000259" key="1">
    <source>
        <dbReference type="Pfam" id="PF14372"/>
    </source>
</evidence>
<dbReference type="EMBL" id="LXQA010489364">
    <property type="protein sequence ID" value="MCI55027.1"/>
    <property type="molecule type" value="Genomic_DNA"/>
</dbReference>
<evidence type="ECO:0000313" key="2">
    <source>
        <dbReference type="EMBL" id="MCI55027.1"/>
    </source>
</evidence>
<dbReference type="Pfam" id="PF14372">
    <property type="entry name" value="hAT-like_RNase-H"/>
    <property type="match status" value="1"/>
</dbReference>
<sequence>MMGVAAVLDPRKKIAVLDFWFHKLYGQDSGAQVSRIKELCYGLLYDYQQMRLRDAQPTAPSIGTTTVVDDPEDEFDA</sequence>
<name>A0A392T3R0_9FABA</name>
<protein>
    <submittedName>
        <fullName evidence="2">Zinc finger BED domain-containing protein DAYSLEEPER-like</fullName>
    </submittedName>
</protein>
<dbReference type="Proteomes" id="UP000265520">
    <property type="component" value="Unassembled WGS sequence"/>
</dbReference>
<feature type="domain" description="hAT-like transposase RNase-H fold" evidence="1">
    <location>
        <begin position="1"/>
        <end position="47"/>
    </location>
</feature>
<evidence type="ECO:0000313" key="3">
    <source>
        <dbReference type="Proteomes" id="UP000265520"/>
    </source>
</evidence>
<dbReference type="AlphaFoldDB" id="A0A392T3R0"/>
<dbReference type="InterPro" id="IPR025525">
    <property type="entry name" value="hAT-like_transposase_RNase-H"/>
</dbReference>
<accession>A0A392T3R0</accession>
<reference evidence="2 3" key="1">
    <citation type="journal article" date="2018" name="Front. Plant Sci.">
        <title>Red Clover (Trifolium pratense) and Zigzag Clover (T. medium) - A Picture of Genomic Similarities and Differences.</title>
        <authorList>
            <person name="Dluhosova J."/>
            <person name="Istvanek J."/>
            <person name="Nedelnik J."/>
            <person name="Repkova J."/>
        </authorList>
    </citation>
    <scope>NUCLEOTIDE SEQUENCE [LARGE SCALE GENOMIC DNA]</scope>
    <source>
        <strain evidence="3">cv. 10/8</strain>
        <tissue evidence="2">Leaf</tissue>
    </source>
</reference>
<keyword evidence="3" id="KW-1185">Reference proteome</keyword>
<comment type="caution">
    <text evidence="2">The sequence shown here is derived from an EMBL/GenBank/DDBJ whole genome shotgun (WGS) entry which is preliminary data.</text>
</comment>
<dbReference type="GO" id="GO:0003677">
    <property type="term" value="F:DNA binding"/>
    <property type="evidence" value="ECO:0007669"/>
    <property type="project" value="InterPro"/>
</dbReference>